<dbReference type="KEGG" id="sus:Acid_2017"/>
<dbReference type="InterPro" id="IPR011042">
    <property type="entry name" value="6-blade_b-propeller_TolB-like"/>
</dbReference>
<gene>
    <name evidence="3" type="ordered locus">Acid_2017</name>
</gene>
<evidence type="ECO:0000259" key="2">
    <source>
        <dbReference type="Pfam" id="PF00326"/>
    </source>
</evidence>
<feature type="domain" description="Peptidase S9 prolyl oligopeptidase catalytic" evidence="2">
    <location>
        <begin position="673"/>
        <end position="841"/>
    </location>
</feature>
<proteinExistence type="predicted"/>
<dbReference type="PANTHER" id="PTHR42776:SF28">
    <property type="entry name" value="GLUTAMYL ENDOPEPTIDASE, CHLOROPLASTIC-RELATED"/>
    <property type="match status" value="1"/>
</dbReference>
<dbReference type="STRING" id="234267.Acid_2017"/>
<dbReference type="SUPFAM" id="SSF82171">
    <property type="entry name" value="DPP6 N-terminal domain-like"/>
    <property type="match status" value="1"/>
</dbReference>
<dbReference type="SUPFAM" id="SSF53474">
    <property type="entry name" value="alpha/beta-Hydrolases"/>
    <property type="match status" value="1"/>
</dbReference>
<dbReference type="PANTHER" id="PTHR42776">
    <property type="entry name" value="SERINE PEPTIDASE S9 FAMILY MEMBER"/>
    <property type="match status" value="1"/>
</dbReference>
<protein>
    <submittedName>
        <fullName evidence="3">Glutamyl peptidase. Serine peptidase. MEROPS family S09D</fullName>
    </submittedName>
</protein>
<name>Q026R2_SOLUE</name>
<dbReference type="ESTHER" id="solus-q43ut3">
    <property type="family name" value="Glutamyl_Peptidase_S9"/>
</dbReference>
<evidence type="ECO:0000256" key="1">
    <source>
        <dbReference type="ARBA" id="ARBA00022801"/>
    </source>
</evidence>
<accession>Q026R2</accession>
<dbReference type="EMBL" id="CP000473">
    <property type="protein sequence ID" value="ABJ83007.1"/>
    <property type="molecule type" value="Genomic_DNA"/>
</dbReference>
<evidence type="ECO:0000313" key="3">
    <source>
        <dbReference type="EMBL" id="ABJ83007.1"/>
    </source>
</evidence>
<dbReference type="HOGENOM" id="CLU_017120_0_0_0"/>
<dbReference type="GO" id="GO:0006508">
    <property type="term" value="P:proteolysis"/>
    <property type="evidence" value="ECO:0007669"/>
    <property type="project" value="InterPro"/>
</dbReference>
<dbReference type="InterPro" id="IPR001375">
    <property type="entry name" value="Peptidase_S9_cat"/>
</dbReference>
<organism evidence="3">
    <name type="scientific">Solibacter usitatus (strain Ellin6076)</name>
    <dbReference type="NCBI Taxonomy" id="234267"/>
    <lineage>
        <taxon>Bacteria</taxon>
        <taxon>Pseudomonadati</taxon>
        <taxon>Acidobacteriota</taxon>
        <taxon>Terriglobia</taxon>
        <taxon>Bryobacterales</taxon>
        <taxon>Solibacteraceae</taxon>
        <taxon>Candidatus Solibacter</taxon>
    </lineage>
</organism>
<reference evidence="3" key="1">
    <citation type="submission" date="2006-10" db="EMBL/GenBank/DDBJ databases">
        <title>Complete sequence of Solibacter usitatus Ellin6076.</title>
        <authorList>
            <consortium name="US DOE Joint Genome Institute"/>
            <person name="Copeland A."/>
            <person name="Lucas S."/>
            <person name="Lapidus A."/>
            <person name="Barry K."/>
            <person name="Detter J.C."/>
            <person name="Glavina del Rio T."/>
            <person name="Hammon N."/>
            <person name="Israni S."/>
            <person name="Dalin E."/>
            <person name="Tice H."/>
            <person name="Pitluck S."/>
            <person name="Thompson L.S."/>
            <person name="Brettin T."/>
            <person name="Bruce D."/>
            <person name="Han C."/>
            <person name="Tapia R."/>
            <person name="Gilna P."/>
            <person name="Schmutz J."/>
            <person name="Larimer F."/>
            <person name="Land M."/>
            <person name="Hauser L."/>
            <person name="Kyrpides N."/>
            <person name="Mikhailova N."/>
            <person name="Janssen P.H."/>
            <person name="Kuske C.R."/>
            <person name="Richardson P."/>
        </authorList>
    </citation>
    <scope>NUCLEOTIDE SEQUENCE</scope>
    <source>
        <strain evidence="3">Ellin6076</strain>
    </source>
</reference>
<dbReference type="AlphaFoldDB" id="Q026R2"/>
<dbReference type="InterPro" id="IPR029058">
    <property type="entry name" value="AB_hydrolase_fold"/>
</dbReference>
<dbReference type="InParanoid" id="Q026R2"/>
<dbReference type="Gene3D" id="3.40.50.1820">
    <property type="entry name" value="alpha/beta hydrolase"/>
    <property type="match status" value="1"/>
</dbReference>
<dbReference type="eggNOG" id="COG1506">
    <property type="taxonomic scope" value="Bacteria"/>
</dbReference>
<sequence>MERVFNGANHDHKGGTFSLTSGTGFPTIVLTPMKTATKAFLLLVLPALVVSGAELYRKPPKAVLDVLNSPVTPTLTINPTHTFATQGQPVRYPPIAELAQPMLRIAGMRINPKTNGLHNTVFNSSMTLRKIPEGTEIKVDLPANAKLSLGRWSPDATRFAFTNTTERGIELWIGDTSGKARKIEGVRVNSVMAGGFAGGGGRGGAGVGPSDVQWMPDGKTLLVEAVKAARGPAPAEPLVPPGPHVQETMGGASPVVTHEDMLQTPHDEDLFEYYATSQLVLVDAATGKVTPIGKAGIVEAARISPDGKSILVTTIHRPFSYLHAAREFPKEIEIWDRTGKVIHKVASLPLEDRVPINGVITGPRNVQWRPNEGGTLMWVEALDKGDLKNKVPNRDRLLALKAPFTGEPREIIKTEQRFSGIQFFEKGGRAFVEDSERMTRRVRTFQIEIDDPGQTPKVVWNRNSQDRYRDPGTPLTKLLPSGGRVLLQDGDNIFLVGPGAGPQGDHPFLDRYNLSTGKSERLFRCDDDHYEVVEAILDEHGNKFLTRRESPTEPPNYYVRTAGGQMTAMTNFPDPQPVFRKVKKQLVTYKRADGVPLSFDLYLPPDYKPGTRLPTLVWAYPREFNDADTAGQVSGSSKRFTEVTGYSQLFHVLDGFAVLDNAAMPVVGDPDTVNNTYVEQIVADAKAAIDKAAEMGVTDPARVGVGGHSYGAFMTANLLAHCDLFKAGIAESGAHNRTLTPFGFQSERRTIWQAPDVYLKMSPFMFADKIKTPMLFIHGEADDNDGTFPIQSDRMYQAVRGNGGVARLVFLPFEAHGYRGKETIEHVLWEKMTWLDKYVKNAGSTTTSNNN</sequence>
<keyword evidence="1" id="KW-0378">Hydrolase</keyword>
<dbReference type="Pfam" id="PF00326">
    <property type="entry name" value="Peptidase_S9"/>
    <property type="match status" value="1"/>
</dbReference>
<dbReference type="GO" id="GO:0004252">
    <property type="term" value="F:serine-type endopeptidase activity"/>
    <property type="evidence" value="ECO:0007669"/>
    <property type="project" value="TreeGrafter"/>
</dbReference>
<dbReference type="Gene3D" id="2.120.10.30">
    <property type="entry name" value="TolB, C-terminal domain"/>
    <property type="match status" value="1"/>
</dbReference>
<dbReference type="MEROPS" id="S09.021"/>